<organism evidence="1 2">
    <name type="scientific">Ruminococcus flavefaciens</name>
    <dbReference type="NCBI Taxonomy" id="1265"/>
    <lineage>
        <taxon>Bacteria</taxon>
        <taxon>Bacillati</taxon>
        <taxon>Bacillota</taxon>
        <taxon>Clostridia</taxon>
        <taxon>Eubacteriales</taxon>
        <taxon>Oscillospiraceae</taxon>
        <taxon>Ruminococcus</taxon>
    </lineage>
</organism>
<dbReference type="OrthoDB" id="8907997at2"/>
<comment type="caution">
    <text evidence="1">The sequence shown here is derived from an EMBL/GenBank/DDBJ whole genome shotgun (WGS) entry which is preliminary data.</text>
</comment>
<evidence type="ECO:0000313" key="1">
    <source>
        <dbReference type="EMBL" id="PWJ12193.1"/>
    </source>
</evidence>
<dbReference type="EMBL" id="QGDI01000007">
    <property type="protein sequence ID" value="PWJ12193.1"/>
    <property type="molecule type" value="Genomic_DNA"/>
</dbReference>
<evidence type="ECO:0000313" key="2">
    <source>
        <dbReference type="Proteomes" id="UP000245720"/>
    </source>
</evidence>
<accession>A0A315XY32</accession>
<protein>
    <recommendedName>
        <fullName evidence="3">PD-(D/E)XK nuclease superfamily protein</fullName>
    </recommendedName>
</protein>
<gene>
    <name evidence="1" type="ORF">IE37_01883</name>
</gene>
<dbReference type="Proteomes" id="UP000245720">
    <property type="component" value="Unassembled WGS sequence"/>
</dbReference>
<name>A0A315XY32_RUMFL</name>
<dbReference type="AlphaFoldDB" id="A0A315XY32"/>
<evidence type="ECO:0008006" key="3">
    <source>
        <dbReference type="Google" id="ProtNLM"/>
    </source>
</evidence>
<dbReference type="RefSeq" id="WP_109726651.1">
    <property type="nucleotide sequence ID" value="NZ_QGDI01000007.1"/>
</dbReference>
<reference evidence="1 2" key="1">
    <citation type="submission" date="2018-05" db="EMBL/GenBank/DDBJ databases">
        <title>The Hungate 1000. A catalogue of reference genomes from the rumen microbiome.</title>
        <authorList>
            <person name="Kelly W."/>
        </authorList>
    </citation>
    <scope>NUCLEOTIDE SEQUENCE [LARGE SCALE GENOMIC DNA]</scope>
    <source>
        <strain evidence="1 2">SAb67</strain>
    </source>
</reference>
<sequence length="185" mass="22048">MDTFKNLRIKDNEFKMLSCDYELKRGIIYAFECLYGNDNYLIDNGVGSHVDERAIVFRFGYYFQTFLEHLRPYSYYVVDVEYNRDGSISKRVNGDLKIPDLILHKRGTKDNLLVMEFKTYWNVNNEHEVKEDINELKEITKQIGAYKYRYGLFIVINKDKPLVTVFKNGDYYSGVNERSYFDNKI</sequence>
<proteinExistence type="predicted"/>